<evidence type="ECO:0000313" key="10">
    <source>
        <dbReference type="Proteomes" id="UP001221757"/>
    </source>
</evidence>
<feature type="compositionally biased region" description="Basic and acidic residues" evidence="7">
    <location>
        <begin position="161"/>
        <end position="172"/>
    </location>
</feature>
<feature type="region of interest" description="Disordered" evidence="7">
    <location>
        <begin position="35"/>
        <end position="59"/>
    </location>
</feature>
<dbReference type="PRINTS" id="PR00625">
    <property type="entry name" value="JDOMAIN"/>
</dbReference>
<gene>
    <name evidence="9" type="ORF">B0H17DRAFT_1056254</name>
</gene>
<dbReference type="SMART" id="SM00271">
    <property type="entry name" value="DnaJ"/>
    <property type="match status" value="1"/>
</dbReference>
<feature type="domain" description="J" evidence="8">
    <location>
        <begin position="11"/>
        <end position="82"/>
    </location>
</feature>
<evidence type="ECO:0000313" key="9">
    <source>
        <dbReference type="EMBL" id="KAJ7695067.1"/>
    </source>
</evidence>
<dbReference type="InterPro" id="IPR036869">
    <property type="entry name" value="J_dom_sf"/>
</dbReference>
<keyword evidence="10" id="KW-1185">Reference proteome</keyword>
<dbReference type="GO" id="GO:0005737">
    <property type="term" value="C:cytoplasm"/>
    <property type="evidence" value="ECO:0007669"/>
    <property type="project" value="UniProtKB-SubCell"/>
</dbReference>
<keyword evidence="5" id="KW-0539">Nucleus</keyword>
<evidence type="ECO:0000256" key="5">
    <source>
        <dbReference type="ARBA" id="ARBA00023242"/>
    </source>
</evidence>
<dbReference type="EMBL" id="JARKIE010000039">
    <property type="protein sequence ID" value="KAJ7695067.1"/>
    <property type="molecule type" value="Genomic_DNA"/>
</dbReference>
<organism evidence="9 10">
    <name type="scientific">Mycena rosella</name>
    <name type="common">Pink bonnet</name>
    <name type="synonym">Agaricus rosellus</name>
    <dbReference type="NCBI Taxonomy" id="1033263"/>
    <lineage>
        <taxon>Eukaryota</taxon>
        <taxon>Fungi</taxon>
        <taxon>Dikarya</taxon>
        <taxon>Basidiomycota</taxon>
        <taxon>Agaricomycotina</taxon>
        <taxon>Agaricomycetes</taxon>
        <taxon>Agaricomycetidae</taxon>
        <taxon>Agaricales</taxon>
        <taxon>Marasmiineae</taxon>
        <taxon>Mycenaceae</taxon>
        <taxon>Mycena</taxon>
    </lineage>
</organism>
<comment type="subcellular location">
    <subcellularLocation>
        <location evidence="2">Cytoplasm</location>
    </subcellularLocation>
    <subcellularLocation>
        <location evidence="1">Nucleus</location>
    </subcellularLocation>
</comment>
<dbReference type="SUPFAM" id="SSF46565">
    <property type="entry name" value="Chaperone J-domain"/>
    <property type="match status" value="1"/>
</dbReference>
<name>A0AAD7GHI9_MYCRO</name>
<dbReference type="CDD" id="cd06257">
    <property type="entry name" value="DnaJ"/>
    <property type="match status" value="1"/>
</dbReference>
<keyword evidence="6" id="KW-0175">Coiled coil</keyword>
<dbReference type="AlphaFoldDB" id="A0AAD7GHI9"/>
<dbReference type="PANTHER" id="PTHR44313">
    <property type="entry name" value="DNAJ HOMOLOG SUBFAMILY C MEMBER 17"/>
    <property type="match status" value="1"/>
</dbReference>
<protein>
    <submittedName>
        <fullName evidence="9">DnaJ domain-containing protein</fullName>
    </submittedName>
</protein>
<dbReference type="PROSITE" id="PS50076">
    <property type="entry name" value="DNAJ_2"/>
    <property type="match status" value="1"/>
</dbReference>
<dbReference type="GO" id="GO:0000390">
    <property type="term" value="P:spliceosomal complex disassembly"/>
    <property type="evidence" value="ECO:0007669"/>
    <property type="project" value="TreeGrafter"/>
</dbReference>
<evidence type="ECO:0000256" key="6">
    <source>
        <dbReference type="SAM" id="Coils"/>
    </source>
</evidence>
<dbReference type="PANTHER" id="PTHR44313:SF1">
    <property type="entry name" value="DNAJ HOMOLOG SUBFAMILY C MEMBER 17"/>
    <property type="match status" value="1"/>
</dbReference>
<evidence type="ECO:0000256" key="2">
    <source>
        <dbReference type="ARBA" id="ARBA00004496"/>
    </source>
</evidence>
<dbReference type="InterPro" id="IPR001623">
    <property type="entry name" value="DnaJ_domain"/>
</dbReference>
<feature type="region of interest" description="Disordered" evidence="7">
    <location>
        <begin position="161"/>
        <end position="189"/>
    </location>
</feature>
<evidence type="ECO:0000259" key="8">
    <source>
        <dbReference type="PROSITE" id="PS50076"/>
    </source>
</evidence>
<keyword evidence="3" id="KW-0963">Cytoplasm</keyword>
<dbReference type="Pfam" id="PF00226">
    <property type="entry name" value="DnaJ"/>
    <property type="match status" value="1"/>
</dbReference>
<dbReference type="InterPro" id="IPR052094">
    <property type="entry name" value="Pre-mRNA-splicing_ERAD"/>
</dbReference>
<feature type="coiled-coil region" evidence="6">
    <location>
        <begin position="101"/>
        <end position="156"/>
    </location>
</feature>
<evidence type="ECO:0000256" key="3">
    <source>
        <dbReference type="ARBA" id="ARBA00022490"/>
    </source>
</evidence>
<comment type="caution">
    <text evidence="9">The sequence shown here is derived from an EMBL/GenBank/DDBJ whole genome shotgun (WGS) entry which is preliminary data.</text>
</comment>
<evidence type="ECO:0000256" key="1">
    <source>
        <dbReference type="ARBA" id="ARBA00004123"/>
    </source>
</evidence>
<accession>A0AAD7GHI9</accession>
<reference evidence="9" key="1">
    <citation type="submission" date="2023-03" db="EMBL/GenBank/DDBJ databases">
        <title>Massive genome expansion in bonnet fungi (Mycena s.s.) driven by repeated elements and novel gene families across ecological guilds.</title>
        <authorList>
            <consortium name="Lawrence Berkeley National Laboratory"/>
            <person name="Harder C.B."/>
            <person name="Miyauchi S."/>
            <person name="Viragh M."/>
            <person name="Kuo A."/>
            <person name="Thoen E."/>
            <person name="Andreopoulos B."/>
            <person name="Lu D."/>
            <person name="Skrede I."/>
            <person name="Drula E."/>
            <person name="Henrissat B."/>
            <person name="Morin E."/>
            <person name="Kohler A."/>
            <person name="Barry K."/>
            <person name="LaButti K."/>
            <person name="Morin E."/>
            <person name="Salamov A."/>
            <person name="Lipzen A."/>
            <person name="Mereny Z."/>
            <person name="Hegedus B."/>
            <person name="Baldrian P."/>
            <person name="Stursova M."/>
            <person name="Weitz H."/>
            <person name="Taylor A."/>
            <person name="Grigoriev I.V."/>
            <person name="Nagy L.G."/>
            <person name="Martin F."/>
            <person name="Kauserud H."/>
        </authorList>
    </citation>
    <scope>NUCLEOTIDE SEQUENCE</scope>
    <source>
        <strain evidence="9">CBHHK067</strain>
    </source>
</reference>
<dbReference type="InterPro" id="IPR018253">
    <property type="entry name" value="DnaJ_domain_CS"/>
</dbReference>
<dbReference type="Proteomes" id="UP001221757">
    <property type="component" value="Unassembled WGS sequence"/>
</dbReference>
<evidence type="ECO:0000256" key="4">
    <source>
        <dbReference type="ARBA" id="ARBA00023186"/>
    </source>
</evidence>
<proteinExistence type="predicted"/>
<sequence>MESNPKANPTTLYEILGVEKSASADEIRRAYRAKALETHPDKLDPAASPEEKQASEARFHEVHGAFEVLRDVYKRRAYDVQHGIRPGRDTQWTGELSEEQIRRMKDREEWARKQRDQFEERIRNIRARAGAEREEMRKREREAAEYRLMVERMLAELYRKNPEWAERKEKQQQRTAGANPTHPSPPVTS</sequence>
<dbReference type="Gene3D" id="1.10.287.110">
    <property type="entry name" value="DnaJ domain"/>
    <property type="match status" value="1"/>
</dbReference>
<dbReference type="GO" id="GO:0005681">
    <property type="term" value="C:spliceosomal complex"/>
    <property type="evidence" value="ECO:0007669"/>
    <property type="project" value="TreeGrafter"/>
</dbReference>
<evidence type="ECO:0000256" key="7">
    <source>
        <dbReference type="SAM" id="MobiDB-lite"/>
    </source>
</evidence>
<keyword evidence="4" id="KW-0143">Chaperone</keyword>
<dbReference type="PROSITE" id="PS00636">
    <property type="entry name" value="DNAJ_1"/>
    <property type="match status" value="1"/>
</dbReference>